<dbReference type="EMBL" id="ABVL01000011">
    <property type="protein sequence ID" value="EDY18697.1"/>
    <property type="molecule type" value="Genomic_DNA"/>
</dbReference>
<comment type="caution">
    <text evidence="2">The sequence shown here is derived from an EMBL/GenBank/DDBJ whole genome shotgun (WGS) entry which is preliminary data.</text>
</comment>
<protein>
    <submittedName>
        <fullName evidence="2">Uncharacterized protein</fullName>
    </submittedName>
</protein>
<keyword evidence="3" id="KW-1185">Reference proteome</keyword>
<feature type="transmembrane region" description="Helical" evidence="1">
    <location>
        <begin position="63"/>
        <end position="84"/>
    </location>
</feature>
<proteinExistence type="predicted"/>
<gene>
    <name evidence="2" type="ORF">CfE428DRAFT_3734</name>
</gene>
<evidence type="ECO:0000256" key="1">
    <source>
        <dbReference type="SAM" id="Phobius"/>
    </source>
</evidence>
<dbReference type="Proteomes" id="UP000005824">
    <property type="component" value="Unassembled WGS sequence"/>
</dbReference>
<keyword evidence="1" id="KW-0812">Transmembrane</keyword>
<keyword evidence="1" id="KW-0472">Membrane</keyword>
<dbReference type="STRING" id="497964.CfE428DRAFT_3734"/>
<keyword evidence="1" id="KW-1133">Transmembrane helix</keyword>
<evidence type="ECO:0000313" key="2">
    <source>
        <dbReference type="EMBL" id="EDY18697.1"/>
    </source>
</evidence>
<name>B4D496_9BACT</name>
<feature type="transmembrane region" description="Helical" evidence="1">
    <location>
        <begin position="36"/>
        <end position="57"/>
    </location>
</feature>
<dbReference type="AlphaFoldDB" id="B4D496"/>
<dbReference type="RefSeq" id="WP_006981059.1">
    <property type="nucleotide sequence ID" value="NZ_ABVL01000011.1"/>
</dbReference>
<sequence>MSSPTQPASFPDPLPDELKAMLELNRDAQSGIWGQYLFLNIVFWLVAGFLAAVIFHSHLSPGLVNALFPCFLLQSALIGLQGAAERRAQRRLQLLLTVIRGMQHRKDAASLS</sequence>
<accession>B4D496</accession>
<organism evidence="2 3">
    <name type="scientific">Chthoniobacter flavus Ellin428</name>
    <dbReference type="NCBI Taxonomy" id="497964"/>
    <lineage>
        <taxon>Bacteria</taxon>
        <taxon>Pseudomonadati</taxon>
        <taxon>Verrucomicrobiota</taxon>
        <taxon>Spartobacteria</taxon>
        <taxon>Chthoniobacterales</taxon>
        <taxon>Chthoniobacteraceae</taxon>
        <taxon>Chthoniobacter</taxon>
    </lineage>
</organism>
<reference evidence="2 3" key="1">
    <citation type="journal article" date="2011" name="J. Bacteriol.">
        <title>Genome sequence of Chthoniobacter flavus Ellin428, an aerobic heterotrophic soil bacterium.</title>
        <authorList>
            <person name="Kant R."/>
            <person name="van Passel M.W."/>
            <person name="Palva A."/>
            <person name="Lucas S."/>
            <person name="Lapidus A."/>
            <person name="Glavina Del Rio T."/>
            <person name="Dalin E."/>
            <person name="Tice H."/>
            <person name="Bruce D."/>
            <person name="Goodwin L."/>
            <person name="Pitluck S."/>
            <person name="Larimer F.W."/>
            <person name="Land M.L."/>
            <person name="Hauser L."/>
            <person name="Sangwan P."/>
            <person name="de Vos W.M."/>
            <person name="Janssen P.H."/>
            <person name="Smidt H."/>
        </authorList>
    </citation>
    <scope>NUCLEOTIDE SEQUENCE [LARGE SCALE GENOMIC DNA]</scope>
    <source>
        <strain evidence="2 3">Ellin428</strain>
    </source>
</reference>
<dbReference type="InParanoid" id="B4D496"/>
<evidence type="ECO:0000313" key="3">
    <source>
        <dbReference type="Proteomes" id="UP000005824"/>
    </source>
</evidence>